<proteinExistence type="predicted"/>
<dbReference type="Proteomes" id="UP000028630">
    <property type="component" value="Unassembled WGS sequence"/>
</dbReference>
<comment type="caution">
    <text evidence="1">The sequence shown here is derived from an EMBL/GenBank/DDBJ whole genome shotgun (WGS) entry which is preliminary data.</text>
</comment>
<dbReference type="eggNOG" id="COG0732">
    <property type="taxonomic scope" value="Bacteria"/>
</dbReference>
<dbReference type="EMBL" id="JMTB01000121">
    <property type="protein sequence ID" value="KFB98721.1"/>
    <property type="molecule type" value="Genomic_DNA"/>
</dbReference>
<keyword evidence="1" id="KW-0378">Hydrolase</keyword>
<evidence type="ECO:0000313" key="2">
    <source>
        <dbReference type="Proteomes" id="UP000028630"/>
    </source>
</evidence>
<evidence type="ECO:0000313" key="1">
    <source>
        <dbReference type="EMBL" id="KFB98721.1"/>
    </source>
</evidence>
<protein>
    <submittedName>
        <fullName evidence="1">Type I restriction-modification system, specificity subunit S</fullName>
        <ecNumber evidence="1">3.1.21.3</ecNumber>
    </submittedName>
</protein>
<dbReference type="GO" id="GO:0009035">
    <property type="term" value="F:type I site-specific deoxyribonuclease activity"/>
    <property type="evidence" value="ECO:0007669"/>
    <property type="project" value="UniProtKB-EC"/>
</dbReference>
<reference evidence="2" key="1">
    <citation type="submission" date="2014-05" db="EMBL/GenBank/DDBJ databases">
        <title>ATOL: Assembling a taxonomically balanced genome-scale reconstruction of the evolutionary history of the Enterobacteriaceae.</title>
        <authorList>
            <person name="Plunkett G. III"/>
            <person name="Neeno-Eckwall E.C."/>
            <person name="Glasner J.D."/>
            <person name="Perna N.T."/>
        </authorList>
    </citation>
    <scope>NUCLEOTIDE SEQUENCE [LARGE SCALE GENOMIC DNA]</scope>
    <source>
        <strain evidence="2">ATCC 49490</strain>
    </source>
</reference>
<dbReference type="AlphaFoldDB" id="A0A084ZMM7"/>
<sequence>MEEKALTGIRLLQERRTALISAAVTGKIDVRDWVAPDTQDVEEPQEATA</sequence>
<organism evidence="1 2">
    <name type="scientific">Trabulsiella guamensis ATCC 49490</name>
    <dbReference type="NCBI Taxonomy" id="1005994"/>
    <lineage>
        <taxon>Bacteria</taxon>
        <taxon>Pseudomonadati</taxon>
        <taxon>Pseudomonadota</taxon>
        <taxon>Gammaproteobacteria</taxon>
        <taxon>Enterobacterales</taxon>
        <taxon>Enterobacteriaceae</taxon>
        <taxon>Trabulsiella</taxon>
    </lineage>
</organism>
<gene>
    <name evidence="1" type="ORF">GTGU_04392</name>
</gene>
<name>A0A084ZMM7_9ENTR</name>
<keyword evidence="2" id="KW-1185">Reference proteome</keyword>
<dbReference type="EC" id="3.1.21.3" evidence="1"/>
<accession>A0A084ZMM7</accession>